<dbReference type="Pfam" id="PF02302">
    <property type="entry name" value="PTS_IIB"/>
    <property type="match status" value="1"/>
</dbReference>
<protein>
    <submittedName>
        <fullName evidence="3">Phosphotransferase system, galactitol-specific IIB component</fullName>
        <ecNumber evidence="3">2.7.1.191</ecNumber>
    </submittedName>
</protein>
<reference evidence="3 4" key="1">
    <citation type="submission" date="2013-12" db="EMBL/GenBank/DDBJ databases">
        <title>Genome and proteome characterization of Caldibacillus debilis GB1 derived from a cellulolytic aero-tolerant co-culture.</title>
        <authorList>
            <person name="Wushke S.T."/>
            <person name="Zhang X."/>
            <person name="Fristensky B."/>
            <person name="Wilkins J.A."/>
            <person name="Levin D.B."/>
            <person name="Sparling R."/>
        </authorList>
    </citation>
    <scope>NUCLEOTIDE SEQUENCE [LARGE SCALE GENOMIC DNA]</scope>
    <source>
        <strain evidence="3 4">GB1</strain>
    </source>
</reference>
<sequence length="93" mass="9916">MKKNVIVACGGGIATSTIIADKVRELLAQANIDANVTQRTLSELTYEASNADLIVTSMKVENDFGVPNVLGTPLLTGIGEEETKKKIIEILSK</sequence>
<proteinExistence type="predicted"/>
<dbReference type="RefSeq" id="WP_020153531.1">
    <property type="nucleotide sequence ID" value="NZ_AZRV01000046.1"/>
</dbReference>
<evidence type="ECO:0000313" key="4">
    <source>
        <dbReference type="Proteomes" id="UP000286235"/>
    </source>
</evidence>
<dbReference type="PROSITE" id="PS51099">
    <property type="entry name" value="PTS_EIIB_TYPE_2"/>
    <property type="match status" value="1"/>
</dbReference>
<dbReference type="CDD" id="cd05566">
    <property type="entry name" value="PTS_IIB_galactitol"/>
    <property type="match status" value="1"/>
</dbReference>
<evidence type="ECO:0000259" key="2">
    <source>
        <dbReference type="PROSITE" id="PS51099"/>
    </source>
</evidence>
<dbReference type="SUPFAM" id="SSF52794">
    <property type="entry name" value="PTS system IIB component-like"/>
    <property type="match status" value="1"/>
</dbReference>
<keyword evidence="1 3" id="KW-0808">Transferase</keyword>
<dbReference type="AlphaFoldDB" id="A0A420VC79"/>
<dbReference type="InterPro" id="IPR003501">
    <property type="entry name" value="PTS_EIIB_2/3"/>
</dbReference>
<dbReference type="EC" id="2.7.1.191" evidence="3"/>
<dbReference type="Proteomes" id="UP000286235">
    <property type="component" value="Unassembled WGS sequence"/>
</dbReference>
<dbReference type="GO" id="GO:0009401">
    <property type="term" value="P:phosphoenolpyruvate-dependent sugar phosphotransferase system"/>
    <property type="evidence" value="ECO:0007669"/>
    <property type="project" value="InterPro"/>
</dbReference>
<organism evidence="3 4">
    <name type="scientific">Caldibacillus debilis GB1</name>
    <dbReference type="NCBI Taxonomy" id="1339248"/>
    <lineage>
        <taxon>Bacteria</taxon>
        <taxon>Bacillati</taxon>
        <taxon>Bacillota</taxon>
        <taxon>Bacilli</taxon>
        <taxon>Bacillales</taxon>
        <taxon>Bacillaceae</taxon>
        <taxon>Caldibacillus</taxon>
    </lineage>
</organism>
<keyword evidence="4" id="KW-1185">Reference proteome</keyword>
<dbReference type="EMBL" id="AZRV01000046">
    <property type="protein sequence ID" value="RKO61221.1"/>
    <property type="molecule type" value="Genomic_DNA"/>
</dbReference>
<dbReference type="Gene3D" id="3.40.50.2300">
    <property type="match status" value="1"/>
</dbReference>
<evidence type="ECO:0000256" key="1">
    <source>
        <dbReference type="ARBA" id="ARBA00022679"/>
    </source>
</evidence>
<dbReference type="GO" id="GO:0008982">
    <property type="term" value="F:protein-N(PI)-phosphohistidine-sugar phosphotransferase activity"/>
    <property type="evidence" value="ECO:0007669"/>
    <property type="project" value="InterPro"/>
</dbReference>
<comment type="caution">
    <text evidence="3">The sequence shown here is derived from an EMBL/GenBank/DDBJ whole genome shotgun (WGS) entry which is preliminary data.</text>
</comment>
<accession>A0A420VC79</accession>
<gene>
    <name evidence="3" type="ORF">Cdeb_01850</name>
</gene>
<name>A0A420VC79_9BACI</name>
<feature type="domain" description="PTS EIIB type-2" evidence="2">
    <location>
        <begin position="3"/>
        <end position="93"/>
    </location>
</feature>
<dbReference type="InterPro" id="IPR036095">
    <property type="entry name" value="PTS_EIIB-like_sf"/>
</dbReference>
<evidence type="ECO:0000313" key="3">
    <source>
        <dbReference type="EMBL" id="RKO61221.1"/>
    </source>
</evidence>
<dbReference type="InterPro" id="IPR013011">
    <property type="entry name" value="PTS_EIIB_2"/>
</dbReference>